<evidence type="ECO:0000256" key="1">
    <source>
        <dbReference type="PROSITE-ProRule" id="PRU00723"/>
    </source>
</evidence>
<organism evidence="4 5">
    <name type="scientific">Lentinula edodes</name>
    <name type="common">Shiitake mushroom</name>
    <name type="synonym">Lentinus edodes</name>
    <dbReference type="NCBI Taxonomy" id="5353"/>
    <lineage>
        <taxon>Eukaryota</taxon>
        <taxon>Fungi</taxon>
        <taxon>Dikarya</taxon>
        <taxon>Basidiomycota</taxon>
        <taxon>Agaricomycotina</taxon>
        <taxon>Agaricomycetes</taxon>
        <taxon>Agaricomycetidae</taxon>
        <taxon>Agaricales</taxon>
        <taxon>Marasmiineae</taxon>
        <taxon>Omphalotaceae</taxon>
        <taxon>Lentinula</taxon>
    </lineage>
</organism>
<evidence type="ECO:0000256" key="2">
    <source>
        <dbReference type="SAM" id="MobiDB-lite"/>
    </source>
</evidence>
<proteinExistence type="predicted"/>
<gene>
    <name evidence="4" type="ORF">LENED_003893</name>
</gene>
<evidence type="ECO:0000259" key="3">
    <source>
        <dbReference type="PROSITE" id="PS50103"/>
    </source>
</evidence>
<dbReference type="EMBL" id="BDGU01000091">
    <property type="protein sequence ID" value="GAW02254.1"/>
    <property type="molecule type" value="Genomic_DNA"/>
</dbReference>
<keyword evidence="1" id="KW-0862">Zinc</keyword>
<dbReference type="SMART" id="SM00356">
    <property type="entry name" value="ZnF_C3H1"/>
    <property type="match status" value="2"/>
</dbReference>
<feature type="zinc finger region" description="C3H1-type" evidence="1">
    <location>
        <begin position="238"/>
        <end position="267"/>
    </location>
</feature>
<feature type="domain" description="C3H1-type" evidence="3">
    <location>
        <begin position="99"/>
        <end position="114"/>
    </location>
</feature>
<accession>A0A1Q3E577</accession>
<keyword evidence="5" id="KW-1185">Reference proteome</keyword>
<reference evidence="4 5" key="1">
    <citation type="submission" date="2016-08" db="EMBL/GenBank/DDBJ databases">
        <authorList>
            <consortium name="Lentinula edodes genome sequencing consortium"/>
            <person name="Sakamoto Y."/>
            <person name="Nakade K."/>
            <person name="Sato S."/>
            <person name="Yoshida Y."/>
            <person name="Miyazaki K."/>
            <person name="Natsume S."/>
            <person name="Konno N."/>
        </authorList>
    </citation>
    <scope>NUCLEOTIDE SEQUENCE [LARGE SCALE GENOMIC DNA]</scope>
    <source>
        <strain evidence="4 5">NBRC 111202</strain>
    </source>
</reference>
<dbReference type="PROSITE" id="PS50103">
    <property type="entry name" value="ZF_C3H1"/>
    <property type="match status" value="2"/>
</dbReference>
<feature type="region of interest" description="Disordered" evidence="2">
    <location>
        <begin position="395"/>
        <end position="422"/>
    </location>
</feature>
<keyword evidence="1" id="KW-0479">Metal-binding</keyword>
<feature type="compositionally biased region" description="Polar residues" evidence="2">
    <location>
        <begin position="274"/>
        <end position="294"/>
    </location>
</feature>
<evidence type="ECO:0000313" key="5">
    <source>
        <dbReference type="Proteomes" id="UP000188533"/>
    </source>
</evidence>
<dbReference type="GO" id="GO:0008270">
    <property type="term" value="F:zinc ion binding"/>
    <property type="evidence" value="ECO:0007669"/>
    <property type="project" value="UniProtKB-KW"/>
</dbReference>
<comment type="caution">
    <text evidence="4">The sequence shown here is derived from an EMBL/GenBank/DDBJ whole genome shotgun (WGS) entry which is preliminary data.</text>
</comment>
<feature type="domain" description="C3H1-type" evidence="3">
    <location>
        <begin position="238"/>
        <end position="267"/>
    </location>
</feature>
<sequence>MKGRINVPLSFDLAYDRASCGRPLQCHGPDFRPASGQGRYYKASLFMIYECLANLDPITPRRALLLTISNFFSPHFPGPRFAIQHIMTVSQPKMKEERKRHTKPCRFFQTGTCPLSAAHLHNSADFMTLATVGTEIAVDLGMIPSIIYQSQLIPIGSMLLLYLTRAIYLLNIFLLMGGAPVVEDPLNKPECIVVPVDHCAGSTLFIGSSGIPKAQLQNIQTTSDDNSSKLHSNVERKPYKTVRCKFHKPPKRLCPKGDDCTFIHSNPVPLLPSKDSSQASSGSEKTTGPSIKITSESKPRSPEHALPSKPLTHIEAERQKGYFAVTWRVISGGVQMGVNKPDSEITLEHDTKTTDYKHEASMALPSMFSAVASVCRARSPAQSLDYSHSARVYKPPRKRTISNPSRVPPVLDSIGVYPAESP</sequence>
<feature type="region of interest" description="Disordered" evidence="2">
    <location>
        <begin position="271"/>
        <end position="308"/>
    </location>
</feature>
<evidence type="ECO:0000313" key="4">
    <source>
        <dbReference type="EMBL" id="GAW02254.1"/>
    </source>
</evidence>
<protein>
    <recommendedName>
        <fullName evidence="3">C3H1-type domain-containing protein</fullName>
    </recommendedName>
</protein>
<feature type="zinc finger region" description="C3H1-type" evidence="1">
    <location>
        <begin position="99"/>
        <end position="114"/>
    </location>
</feature>
<dbReference type="AlphaFoldDB" id="A0A1Q3E577"/>
<name>A0A1Q3E577_LENED</name>
<dbReference type="InterPro" id="IPR000571">
    <property type="entry name" value="Znf_CCCH"/>
</dbReference>
<dbReference type="Proteomes" id="UP000188533">
    <property type="component" value="Unassembled WGS sequence"/>
</dbReference>
<dbReference type="STRING" id="5353.A0A1Q3E577"/>
<keyword evidence="1" id="KW-0863">Zinc-finger</keyword>
<reference evidence="4 5" key="2">
    <citation type="submission" date="2017-02" db="EMBL/GenBank/DDBJ databases">
        <title>A genome survey and senescence transcriptome analysis in Lentinula edodes.</title>
        <authorList>
            <person name="Sakamoto Y."/>
            <person name="Nakade K."/>
            <person name="Sato S."/>
            <person name="Yoshida Y."/>
            <person name="Miyazaki K."/>
            <person name="Natsume S."/>
            <person name="Konno N."/>
        </authorList>
    </citation>
    <scope>NUCLEOTIDE SEQUENCE [LARGE SCALE GENOMIC DNA]</scope>
    <source>
        <strain evidence="4 5">NBRC 111202</strain>
    </source>
</reference>